<dbReference type="EMBL" id="JABXYJ010000011">
    <property type="protein sequence ID" value="NVO79249.1"/>
    <property type="molecule type" value="Genomic_DNA"/>
</dbReference>
<dbReference type="GO" id="GO:0009399">
    <property type="term" value="P:nitrogen fixation"/>
    <property type="evidence" value="ECO:0007669"/>
    <property type="project" value="InterPro"/>
</dbReference>
<organism evidence="1 2">
    <name type="scientific">Undibacterium oligocarboniphilum</name>
    <dbReference type="NCBI Taxonomy" id="666702"/>
    <lineage>
        <taxon>Bacteria</taxon>
        <taxon>Pseudomonadati</taxon>
        <taxon>Pseudomonadota</taxon>
        <taxon>Betaproteobacteria</taxon>
        <taxon>Burkholderiales</taxon>
        <taxon>Oxalobacteraceae</taxon>
        <taxon>Undibacterium</taxon>
    </lineage>
</organism>
<protein>
    <submittedName>
        <fullName evidence="1">Nitrogen fixation protein NifQ</fullName>
    </submittedName>
</protein>
<dbReference type="GO" id="GO:0030151">
    <property type="term" value="F:molybdenum ion binding"/>
    <property type="evidence" value="ECO:0007669"/>
    <property type="project" value="InterPro"/>
</dbReference>
<proteinExistence type="predicted"/>
<reference evidence="1 2" key="1">
    <citation type="submission" date="2020-06" db="EMBL/GenBank/DDBJ databases">
        <authorList>
            <person name="Qiu C."/>
            <person name="Liu Z."/>
        </authorList>
    </citation>
    <scope>NUCLEOTIDE SEQUENCE [LARGE SCALE GENOMIC DNA]</scope>
    <source>
        <strain evidence="1 2">EM 1</strain>
    </source>
</reference>
<dbReference type="RefSeq" id="WP_176804778.1">
    <property type="nucleotide sequence ID" value="NZ_JABXYJ010000011.1"/>
</dbReference>
<evidence type="ECO:0000313" key="2">
    <source>
        <dbReference type="Proteomes" id="UP000588051"/>
    </source>
</evidence>
<keyword evidence="2" id="KW-1185">Reference proteome</keyword>
<evidence type="ECO:0000313" key="1">
    <source>
        <dbReference type="EMBL" id="NVO79249.1"/>
    </source>
</evidence>
<comment type="caution">
    <text evidence="1">The sequence shown here is derived from an EMBL/GenBank/DDBJ whole genome shotgun (WGS) entry which is preliminary data.</text>
</comment>
<dbReference type="Proteomes" id="UP000588051">
    <property type="component" value="Unassembled WGS sequence"/>
</dbReference>
<sequence>MDTFDLHHMAEQAARSSPEDLLDRAIIGVLRHAQEGELPLFAWTLGLTQTAYRQMLAQRFPELGALTPLPEAQYLGLLQSVPADFYPLRNMLMTHRSATADKQQADWLARALAIACQGRRHLWQDLGLQGRDEVSRLLQDYFAPLAERNIYHLKWKKWIYQELGHHLGQKNLQAPQCRRCPDYSICFPQ</sequence>
<accession>A0A850QJH3</accession>
<dbReference type="Pfam" id="PF04891">
    <property type="entry name" value="NifQ"/>
    <property type="match status" value="1"/>
</dbReference>
<dbReference type="InterPro" id="IPR006975">
    <property type="entry name" value="NifQ"/>
</dbReference>
<name>A0A850QJH3_9BURK</name>
<gene>
    <name evidence="1" type="ORF">HV832_15620</name>
</gene>
<dbReference type="AlphaFoldDB" id="A0A850QJH3"/>